<keyword evidence="12" id="KW-1185">Reference proteome</keyword>
<evidence type="ECO:0000256" key="7">
    <source>
        <dbReference type="ARBA" id="ARBA00023242"/>
    </source>
</evidence>
<keyword evidence="6 8" id="KW-0862">Zinc</keyword>
<evidence type="ECO:0000256" key="5">
    <source>
        <dbReference type="ARBA" id="ARBA00022771"/>
    </source>
</evidence>
<dbReference type="PROSITE" id="PS50103">
    <property type="entry name" value="ZF_C3H1"/>
    <property type="match status" value="1"/>
</dbReference>
<dbReference type="GO" id="GO:0005634">
    <property type="term" value="C:nucleus"/>
    <property type="evidence" value="ECO:0007669"/>
    <property type="project" value="UniProtKB-SubCell"/>
</dbReference>
<feature type="compositionally biased region" description="Basic and acidic residues" evidence="9">
    <location>
        <begin position="577"/>
        <end position="588"/>
    </location>
</feature>
<evidence type="ECO:0000256" key="8">
    <source>
        <dbReference type="PROSITE-ProRule" id="PRU00723"/>
    </source>
</evidence>
<dbReference type="GO" id="GO:0008270">
    <property type="term" value="F:zinc ion binding"/>
    <property type="evidence" value="ECO:0007669"/>
    <property type="project" value="UniProtKB-KW"/>
</dbReference>
<dbReference type="Proteomes" id="UP000265703">
    <property type="component" value="Unassembled WGS sequence"/>
</dbReference>
<dbReference type="GO" id="GO:0008143">
    <property type="term" value="F:poly(A) binding"/>
    <property type="evidence" value="ECO:0007669"/>
    <property type="project" value="InterPro"/>
</dbReference>
<feature type="zinc finger region" description="C3H1-type" evidence="8">
    <location>
        <begin position="201"/>
        <end position="226"/>
    </location>
</feature>
<evidence type="ECO:0000256" key="2">
    <source>
        <dbReference type="ARBA" id="ARBA00008423"/>
    </source>
</evidence>
<reference evidence="11 12" key="1">
    <citation type="submission" date="2018-06" db="EMBL/GenBank/DDBJ databases">
        <title>Comparative genomics reveals the genomic features of Rhizophagus irregularis, R. cerebriforme, R. diaphanum and Gigaspora rosea, and their symbiotic lifestyle signature.</title>
        <authorList>
            <person name="Morin E."/>
            <person name="San Clemente H."/>
            <person name="Chen E.C.H."/>
            <person name="De La Providencia I."/>
            <person name="Hainaut M."/>
            <person name="Kuo A."/>
            <person name="Kohler A."/>
            <person name="Murat C."/>
            <person name="Tang N."/>
            <person name="Roy S."/>
            <person name="Loubradou J."/>
            <person name="Henrissat B."/>
            <person name="Grigoriev I.V."/>
            <person name="Corradi N."/>
            <person name="Roux C."/>
            <person name="Martin F.M."/>
        </authorList>
    </citation>
    <scope>NUCLEOTIDE SEQUENCE [LARGE SCALE GENOMIC DNA]</scope>
    <source>
        <strain evidence="11 12">DAOM 227022</strain>
    </source>
</reference>
<dbReference type="PANTHER" id="PTHR14738:SF29">
    <property type="entry name" value="ZINC FINGER CCCH DOMAIN-CONTAINING PROTEIN 14"/>
    <property type="match status" value="1"/>
</dbReference>
<keyword evidence="4" id="KW-0677">Repeat</keyword>
<feature type="compositionally biased region" description="Acidic residues" evidence="9">
    <location>
        <begin position="589"/>
        <end position="598"/>
    </location>
</feature>
<keyword evidence="5 8" id="KW-0863">Zinc-finger</keyword>
<feature type="compositionally biased region" description="Basic and acidic residues" evidence="9">
    <location>
        <begin position="555"/>
        <end position="570"/>
    </location>
</feature>
<comment type="similarity">
    <text evidence="2">Belongs to the ZC3H14 family.</text>
</comment>
<feature type="compositionally biased region" description="Basic and acidic residues" evidence="9">
    <location>
        <begin position="46"/>
        <end position="69"/>
    </location>
</feature>
<evidence type="ECO:0000259" key="10">
    <source>
        <dbReference type="PROSITE" id="PS50103"/>
    </source>
</evidence>
<keyword evidence="7" id="KW-0539">Nucleus</keyword>
<evidence type="ECO:0000256" key="9">
    <source>
        <dbReference type="SAM" id="MobiDB-lite"/>
    </source>
</evidence>
<dbReference type="GO" id="GO:0043488">
    <property type="term" value="P:regulation of mRNA stability"/>
    <property type="evidence" value="ECO:0007669"/>
    <property type="project" value="InterPro"/>
</dbReference>
<feature type="compositionally biased region" description="Low complexity" evidence="9">
    <location>
        <begin position="349"/>
        <end position="367"/>
    </location>
</feature>
<feature type="compositionally biased region" description="Basic and acidic residues" evidence="9">
    <location>
        <begin position="133"/>
        <end position="145"/>
    </location>
</feature>
<feature type="region of interest" description="Disordered" evidence="9">
    <location>
        <begin position="544"/>
        <end position="598"/>
    </location>
</feature>
<dbReference type="AlphaFoldDB" id="A0A397TKD9"/>
<dbReference type="Gene3D" id="4.10.1000.30">
    <property type="match status" value="2"/>
</dbReference>
<dbReference type="STRING" id="658196.A0A397TKD9"/>
<keyword evidence="3 8" id="KW-0479">Metal-binding</keyword>
<organism evidence="11 12">
    <name type="scientific">Glomus cerebriforme</name>
    <dbReference type="NCBI Taxonomy" id="658196"/>
    <lineage>
        <taxon>Eukaryota</taxon>
        <taxon>Fungi</taxon>
        <taxon>Fungi incertae sedis</taxon>
        <taxon>Mucoromycota</taxon>
        <taxon>Glomeromycotina</taxon>
        <taxon>Glomeromycetes</taxon>
        <taxon>Glomerales</taxon>
        <taxon>Glomeraceae</taxon>
        <taxon>Glomus</taxon>
    </lineage>
</organism>
<evidence type="ECO:0000313" key="12">
    <source>
        <dbReference type="Proteomes" id="UP000265703"/>
    </source>
</evidence>
<dbReference type="EMBL" id="QKYT01000012">
    <property type="protein sequence ID" value="RIA98700.1"/>
    <property type="molecule type" value="Genomic_DNA"/>
</dbReference>
<dbReference type="OrthoDB" id="438553at2759"/>
<feature type="region of interest" description="Disordered" evidence="9">
    <location>
        <begin position="1"/>
        <end position="145"/>
    </location>
</feature>
<evidence type="ECO:0000256" key="3">
    <source>
        <dbReference type="ARBA" id="ARBA00022723"/>
    </source>
</evidence>
<dbReference type="InterPro" id="IPR040366">
    <property type="entry name" value="Nab2/ZC3H14"/>
</dbReference>
<dbReference type="Pfam" id="PF14608">
    <property type="entry name" value="zf-CCCH_2"/>
    <property type="match status" value="6"/>
</dbReference>
<evidence type="ECO:0000313" key="11">
    <source>
        <dbReference type="EMBL" id="RIA98700.1"/>
    </source>
</evidence>
<feature type="domain" description="C3H1-type" evidence="10">
    <location>
        <begin position="201"/>
        <end position="226"/>
    </location>
</feature>
<dbReference type="GO" id="GO:0005737">
    <property type="term" value="C:cytoplasm"/>
    <property type="evidence" value="ECO:0007669"/>
    <property type="project" value="TreeGrafter"/>
</dbReference>
<evidence type="ECO:0000256" key="4">
    <source>
        <dbReference type="ARBA" id="ARBA00022737"/>
    </source>
</evidence>
<proteinExistence type="inferred from homology"/>
<sequence length="622" mass="69175">MYTNEAIESQRVRSVVGSVNGRSMQRRTGGNSSAATSRLFMNAVKDANKGVRNPGDRPEENVSYRSDRGHSKRPYSPTMDYHREDQKIKSRKVENESEYDRSFESDHSQDRYSRVGLEHRPSDQGLYMPSPPDYERNRYENEKRPSHVRLLKQPISVLDRLGKKGGLMTAYINPAFFQGSSAASTNAMLFPSDSNNNITLTPKASRCRHWPNCDLGSACRFHHPTEICPMVPNCPNSPKTCLYIHPANHDFASYDQRGGIYRPNAFGNGTGQGAFGSRSSGLGSFGLGPMGPMSHGMFGQGTSYQSGAFGVFVQNSRRSSISFGKSTVEQGLNVQSQQKEEKPANLAITESNNITTTVTHTKTSNDTSTEHEKDATSQAQKTGPPAVLCKFSENCANPNCMYAHASPASAGTNSIPPTLVDIPCKFGSECAQSKCRYSHPSPATVSIPQEPCRYYPNCQNPICPYLHVDYSNSMKVPTPCRNGAHCARPGCHFMHPWDMEADTSSIPCKFGFNCRRPDCAYAHPMGKKNYSHISERTFAVPEEMTEKVLPPSENQDEKENDTVKSEEIKNELNNNKSDNKEKDKNKPDEAEEFNEEDFNWDEFDVDVILNDEGINGDIVTDL</sequence>
<name>A0A397TKD9_9GLOM</name>
<protein>
    <recommendedName>
        <fullName evidence="10">C3H1-type domain-containing protein</fullName>
    </recommendedName>
</protein>
<evidence type="ECO:0000256" key="6">
    <source>
        <dbReference type="ARBA" id="ARBA00022833"/>
    </source>
</evidence>
<dbReference type="Gene3D" id="4.10.1000.40">
    <property type="match status" value="1"/>
</dbReference>
<accession>A0A397TKD9</accession>
<feature type="compositionally biased region" description="Polar residues" evidence="9">
    <location>
        <begin position="26"/>
        <end position="36"/>
    </location>
</feature>
<dbReference type="InterPro" id="IPR000571">
    <property type="entry name" value="Znf_CCCH"/>
</dbReference>
<feature type="region of interest" description="Disordered" evidence="9">
    <location>
        <begin position="335"/>
        <end position="382"/>
    </location>
</feature>
<dbReference type="SMART" id="SM00356">
    <property type="entry name" value="ZnF_C3H1"/>
    <property type="match status" value="4"/>
</dbReference>
<comment type="caution">
    <text evidence="11">The sequence shown here is derived from an EMBL/GenBank/DDBJ whole genome shotgun (WGS) entry which is preliminary data.</text>
</comment>
<feature type="compositionally biased region" description="Basic and acidic residues" evidence="9">
    <location>
        <begin position="80"/>
        <end position="122"/>
    </location>
</feature>
<dbReference type="PANTHER" id="PTHR14738">
    <property type="entry name" value="ZINC FINGER CCCH DOMAIN-CONTAINING PROTEIN 14"/>
    <property type="match status" value="1"/>
</dbReference>
<feature type="compositionally biased region" description="Low complexity" evidence="9">
    <location>
        <begin position="12"/>
        <end position="23"/>
    </location>
</feature>
<gene>
    <name evidence="11" type="ORF">C1645_52200</name>
</gene>
<evidence type="ECO:0000256" key="1">
    <source>
        <dbReference type="ARBA" id="ARBA00004123"/>
    </source>
</evidence>
<comment type="subcellular location">
    <subcellularLocation>
        <location evidence="1">Nucleus</location>
    </subcellularLocation>
</comment>